<evidence type="ECO:0000256" key="5">
    <source>
        <dbReference type="ARBA" id="ARBA00023295"/>
    </source>
</evidence>
<sequence>MKSRLVISSAVRTALKNHEPIVALESTILTHGLPRPTNLEVAQRCEAAVKLSGAFPATIFLYNGKIHIGANEEELFELCQCDDAVKVSRRDFSKVLASSGWGGTTIAGTVLAANLAGIDLMATGGLGGVHRGAEVTFDISADLSELGRTPVAVVSSGVKKILDVKKTLEVLETHGVGTYTIGDSDAFPDFYMRDSGLKSHGGAVSVEQAGKILAVNKEIGISSGIVFANPVPKDAEGDGIFISGLIDEALSEAERQNITGPASTPFILSKLADLSKGKTVEINVRLVENNCLVGGQIAKEFALQRNSWCV</sequence>
<dbReference type="SUPFAM" id="SSF110581">
    <property type="entry name" value="Indigoidine synthase A-like"/>
    <property type="match status" value="1"/>
</dbReference>
<evidence type="ECO:0000256" key="1">
    <source>
        <dbReference type="ARBA" id="ARBA00022723"/>
    </source>
</evidence>
<keyword evidence="5" id="KW-0326">Glycosidase</keyword>
<dbReference type="Proteomes" id="UP001158576">
    <property type="component" value="Chromosome 1"/>
</dbReference>
<dbReference type="PANTHER" id="PTHR42909:SF1">
    <property type="entry name" value="CARBOHYDRATE KINASE PFKB DOMAIN-CONTAINING PROTEIN"/>
    <property type="match status" value="1"/>
</dbReference>
<evidence type="ECO:0000313" key="7">
    <source>
        <dbReference type="Proteomes" id="UP001158576"/>
    </source>
</evidence>
<dbReference type="InterPro" id="IPR007342">
    <property type="entry name" value="PsuG"/>
</dbReference>
<evidence type="ECO:0000256" key="3">
    <source>
        <dbReference type="ARBA" id="ARBA00023211"/>
    </source>
</evidence>
<keyword evidence="3" id="KW-0464">Manganese</keyword>
<evidence type="ECO:0000256" key="4">
    <source>
        <dbReference type="ARBA" id="ARBA00023239"/>
    </source>
</evidence>
<dbReference type="EMBL" id="OU015566">
    <property type="protein sequence ID" value="CAG5105593.1"/>
    <property type="molecule type" value="Genomic_DNA"/>
</dbReference>
<organism evidence="6 7">
    <name type="scientific">Oikopleura dioica</name>
    <name type="common">Tunicate</name>
    <dbReference type="NCBI Taxonomy" id="34765"/>
    <lineage>
        <taxon>Eukaryota</taxon>
        <taxon>Metazoa</taxon>
        <taxon>Chordata</taxon>
        <taxon>Tunicata</taxon>
        <taxon>Appendicularia</taxon>
        <taxon>Copelata</taxon>
        <taxon>Oikopleuridae</taxon>
        <taxon>Oikopleura</taxon>
    </lineage>
</organism>
<proteinExistence type="inferred from homology"/>
<name>A0ABN7SU49_OIKDI</name>
<evidence type="ECO:0000256" key="2">
    <source>
        <dbReference type="ARBA" id="ARBA00022801"/>
    </source>
</evidence>
<evidence type="ECO:0000313" key="6">
    <source>
        <dbReference type="EMBL" id="CAG5105593.1"/>
    </source>
</evidence>
<gene>
    <name evidence="6" type="ORF">OKIOD_LOCUS11035</name>
</gene>
<reference evidence="6 7" key="1">
    <citation type="submission" date="2021-04" db="EMBL/GenBank/DDBJ databases">
        <authorList>
            <person name="Bliznina A."/>
        </authorList>
    </citation>
    <scope>NUCLEOTIDE SEQUENCE [LARGE SCALE GENOMIC DNA]</scope>
</reference>
<dbReference type="Pfam" id="PF04227">
    <property type="entry name" value="Indigoidine_A"/>
    <property type="match status" value="1"/>
</dbReference>
<keyword evidence="4" id="KW-0456">Lyase</keyword>
<dbReference type="HAMAP" id="MF_01876">
    <property type="entry name" value="PsiMP_glycosidase"/>
    <property type="match status" value="1"/>
</dbReference>
<keyword evidence="1" id="KW-0479">Metal-binding</keyword>
<dbReference type="InterPro" id="IPR022830">
    <property type="entry name" value="Indigdn_synthA-like"/>
</dbReference>
<keyword evidence="7" id="KW-1185">Reference proteome</keyword>
<keyword evidence="2" id="KW-0378">Hydrolase</keyword>
<dbReference type="PANTHER" id="PTHR42909">
    <property type="entry name" value="ZGC:136858"/>
    <property type="match status" value="1"/>
</dbReference>
<accession>A0ABN7SU49</accession>
<protein>
    <submittedName>
        <fullName evidence="6">Oidioi.mRNA.OKI2018_I69.chr1.g2270.t1.cds</fullName>
    </submittedName>
</protein>
<dbReference type="Gene3D" id="3.40.1790.10">
    <property type="entry name" value="Indigoidine synthase domain"/>
    <property type="match status" value="1"/>
</dbReference>